<organism evidence="2 3">
    <name type="scientific">Rubripirellula amarantea</name>
    <dbReference type="NCBI Taxonomy" id="2527999"/>
    <lineage>
        <taxon>Bacteria</taxon>
        <taxon>Pseudomonadati</taxon>
        <taxon>Planctomycetota</taxon>
        <taxon>Planctomycetia</taxon>
        <taxon>Pirellulales</taxon>
        <taxon>Pirellulaceae</taxon>
        <taxon>Rubripirellula</taxon>
    </lineage>
</organism>
<evidence type="ECO:0000256" key="1">
    <source>
        <dbReference type="SAM" id="Phobius"/>
    </source>
</evidence>
<comment type="caution">
    <text evidence="2">The sequence shown here is derived from an EMBL/GenBank/DDBJ whole genome shotgun (WGS) entry which is preliminary data.</text>
</comment>
<reference evidence="2 3" key="1">
    <citation type="submission" date="2019-02" db="EMBL/GenBank/DDBJ databases">
        <title>Deep-cultivation of Planctomycetes and their phenomic and genomic characterization uncovers novel biology.</title>
        <authorList>
            <person name="Wiegand S."/>
            <person name="Jogler M."/>
            <person name="Boedeker C."/>
            <person name="Pinto D."/>
            <person name="Vollmers J."/>
            <person name="Rivas-Marin E."/>
            <person name="Kohn T."/>
            <person name="Peeters S.H."/>
            <person name="Heuer A."/>
            <person name="Rast P."/>
            <person name="Oberbeckmann S."/>
            <person name="Bunk B."/>
            <person name="Jeske O."/>
            <person name="Meyerdierks A."/>
            <person name="Storesund J.E."/>
            <person name="Kallscheuer N."/>
            <person name="Luecker S."/>
            <person name="Lage O.M."/>
            <person name="Pohl T."/>
            <person name="Merkel B.J."/>
            <person name="Hornburger P."/>
            <person name="Mueller R.-W."/>
            <person name="Bruemmer F."/>
            <person name="Labrenz M."/>
            <person name="Spormann A.M."/>
            <person name="Op Den Camp H."/>
            <person name="Overmann J."/>
            <person name="Amann R."/>
            <person name="Jetten M.S.M."/>
            <person name="Mascher T."/>
            <person name="Medema M.H."/>
            <person name="Devos D.P."/>
            <person name="Kaster A.-K."/>
            <person name="Ovreas L."/>
            <person name="Rohde M."/>
            <person name="Galperin M.Y."/>
            <person name="Jogler C."/>
        </authorList>
    </citation>
    <scope>NUCLEOTIDE SEQUENCE [LARGE SCALE GENOMIC DNA]</scope>
    <source>
        <strain evidence="2 3">Pla22</strain>
    </source>
</reference>
<keyword evidence="1" id="KW-0812">Transmembrane</keyword>
<name>A0A5C5WRW3_9BACT</name>
<protein>
    <submittedName>
        <fullName evidence="2">Uncharacterized protein</fullName>
    </submittedName>
</protein>
<evidence type="ECO:0000313" key="3">
    <source>
        <dbReference type="Proteomes" id="UP000316598"/>
    </source>
</evidence>
<dbReference type="AlphaFoldDB" id="A0A5C5WRW3"/>
<keyword evidence="3" id="KW-1185">Reference proteome</keyword>
<evidence type="ECO:0000313" key="2">
    <source>
        <dbReference type="EMBL" id="TWT52901.1"/>
    </source>
</evidence>
<proteinExistence type="predicted"/>
<dbReference type="EMBL" id="SJPI01000001">
    <property type="protein sequence ID" value="TWT52901.1"/>
    <property type="molecule type" value="Genomic_DNA"/>
</dbReference>
<feature type="transmembrane region" description="Helical" evidence="1">
    <location>
        <begin position="50"/>
        <end position="75"/>
    </location>
</feature>
<dbReference type="RefSeq" id="WP_165440489.1">
    <property type="nucleotide sequence ID" value="NZ_SJPI01000001.1"/>
</dbReference>
<keyword evidence="1" id="KW-0472">Membrane</keyword>
<dbReference type="Proteomes" id="UP000316598">
    <property type="component" value="Unassembled WGS sequence"/>
</dbReference>
<accession>A0A5C5WRW3</accession>
<gene>
    <name evidence="2" type="ORF">Pla22_05290</name>
</gene>
<keyword evidence="1" id="KW-1133">Transmembrane helix</keyword>
<sequence length="136" mass="15235">MSPKQRMITTLWCAITMASTMVLSHGHLVMREIMLHWPSEDSWEGRLENALYTQGGLVFLASLVIGGTILLRGYFLRVREEEMTRREISQREKHERAAANRHEAMIESLAKLAGGADHGRGIVAAKKSHASGVKPR</sequence>